<keyword evidence="5" id="KW-1185">Reference proteome</keyword>
<evidence type="ECO:0000313" key="5">
    <source>
        <dbReference type="Proteomes" id="UP000241890"/>
    </source>
</evidence>
<keyword evidence="1" id="KW-0862">Zinc</keyword>
<feature type="compositionally biased region" description="Basic and acidic residues" evidence="2">
    <location>
        <begin position="33"/>
        <end position="45"/>
    </location>
</feature>
<gene>
    <name evidence="4" type="ORF">FCC1311_103752</name>
</gene>
<dbReference type="PANTHER" id="PTHR22696">
    <property type="entry name" value="E3 UBIQUITIN-PROTEIN LIGASE RNF26"/>
    <property type="match status" value="1"/>
</dbReference>
<dbReference type="Pfam" id="PF13920">
    <property type="entry name" value="zf-C3HC4_3"/>
    <property type="match status" value="1"/>
</dbReference>
<dbReference type="InterPro" id="IPR013083">
    <property type="entry name" value="Znf_RING/FYVE/PHD"/>
</dbReference>
<dbReference type="AlphaFoldDB" id="A0A2R5H082"/>
<dbReference type="PROSITE" id="PS50089">
    <property type="entry name" value="ZF_RING_2"/>
    <property type="match status" value="1"/>
</dbReference>
<dbReference type="GO" id="GO:0006511">
    <property type="term" value="P:ubiquitin-dependent protein catabolic process"/>
    <property type="evidence" value="ECO:0007669"/>
    <property type="project" value="TreeGrafter"/>
</dbReference>
<keyword evidence="1" id="KW-0479">Metal-binding</keyword>
<dbReference type="GO" id="GO:0008270">
    <property type="term" value="F:zinc ion binding"/>
    <property type="evidence" value="ECO:0007669"/>
    <property type="project" value="UniProtKB-KW"/>
</dbReference>
<name>A0A2R5H082_9STRA</name>
<dbReference type="GO" id="GO:0061630">
    <property type="term" value="F:ubiquitin protein ligase activity"/>
    <property type="evidence" value="ECO:0007669"/>
    <property type="project" value="TreeGrafter"/>
</dbReference>
<dbReference type="PANTHER" id="PTHR22696:SF1">
    <property type="entry name" value="E3 UBIQUITIN-PROTEIN LIGASE RNF26"/>
    <property type="match status" value="1"/>
</dbReference>
<evidence type="ECO:0000313" key="4">
    <source>
        <dbReference type="EMBL" id="GBG34151.1"/>
    </source>
</evidence>
<comment type="caution">
    <text evidence="4">The sequence shown here is derived from an EMBL/GenBank/DDBJ whole genome shotgun (WGS) entry which is preliminary data.</text>
</comment>
<feature type="domain" description="RING-type" evidence="3">
    <location>
        <begin position="239"/>
        <end position="276"/>
    </location>
</feature>
<dbReference type="Gene3D" id="3.30.40.10">
    <property type="entry name" value="Zinc/RING finger domain, C3HC4 (zinc finger)"/>
    <property type="match status" value="1"/>
</dbReference>
<keyword evidence="1" id="KW-0863">Zinc-finger</keyword>
<evidence type="ECO:0000256" key="1">
    <source>
        <dbReference type="PROSITE-ProRule" id="PRU00175"/>
    </source>
</evidence>
<reference evidence="4 5" key="1">
    <citation type="submission" date="2017-12" db="EMBL/GenBank/DDBJ databases">
        <title>Sequencing, de novo assembly and annotation of complete genome of a new Thraustochytrid species, strain FCC1311.</title>
        <authorList>
            <person name="Sedici K."/>
            <person name="Godart F."/>
            <person name="Aiese Cigliano R."/>
            <person name="Sanseverino W."/>
            <person name="Barakat M."/>
            <person name="Ortet P."/>
            <person name="Marechal E."/>
            <person name="Cagnac O."/>
            <person name="Amato A."/>
        </authorList>
    </citation>
    <scope>NUCLEOTIDE SEQUENCE [LARGE SCALE GENOMIC DNA]</scope>
</reference>
<dbReference type="Proteomes" id="UP000241890">
    <property type="component" value="Unassembled WGS sequence"/>
</dbReference>
<protein>
    <submittedName>
        <fullName evidence="4">E3 ubiquitin-protein ligase RNF26</fullName>
    </submittedName>
</protein>
<dbReference type="InParanoid" id="A0A2R5H082"/>
<dbReference type="EMBL" id="BEYU01000181">
    <property type="protein sequence ID" value="GBG34151.1"/>
    <property type="molecule type" value="Genomic_DNA"/>
</dbReference>
<accession>A0A2R5H082</accession>
<dbReference type="OrthoDB" id="1711136at2759"/>
<feature type="compositionally biased region" description="Polar residues" evidence="2">
    <location>
        <begin position="10"/>
        <end position="19"/>
    </location>
</feature>
<sequence length="294" mass="32948">MSVFDFGDPCNSNHSSSSMRDLLKRTTSGGGSAHREEFENTHSDNVDGMDPVDGTDPSSREEVSRDALAKLAPSVPHMSEKEFRAQDAKLVEDAEAERNAAVKDMSARFCEGFEAEWALQRQRMDAACTTMLRGLDEQLAEEKGREDLARSTWEFQMRKAAKEDARLMDNLQATQDESKLCDAQLARFHSSAQDLASTADSDELQQLMATLLHTARLVRREKDTRMNDQLSALADVVKCVICQDHARSVVFMPCRHLCVCPSCRKQLQRNECPMCRARIESSVNVVLNEGSIRN</sequence>
<dbReference type="InterPro" id="IPR001841">
    <property type="entry name" value="Znf_RING"/>
</dbReference>
<proteinExistence type="predicted"/>
<evidence type="ECO:0000259" key="3">
    <source>
        <dbReference type="PROSITE" id="PS50089"/>
    </source>
</evidence>
<organism evidence="4 5">
    <name type="scientific">Hondaea fermentalgiana</name>
    <dbReference type="NCBI Taxonomy" id="2315210"/>
    <lineage>
        <taxon>Eukaryota</taxon>
        <taxon>Sar</taxon>
        <taxon>Stramenopiles</taxon>
        <taxon>Bigyra</taxon>
        <taxon>Labyrinthulomycetes</taxon>
        <taxon>Thraustochytrida</taxon>
        <taxon>Thraustochytriidae</taxon>
        <taxon>Hondaea</taxon>
    </lineage>
</organism>
<dbReference type="GO" id="GO:0016567">
    <property type="term" value="P:protein ubiquitination"/>
    <property type="evidence" value="ECO:0007669"/>
    <property type="project" value="TreeGrafter"/>
</dbReference>
<dbReference type="SUPFAM" id="SSF57850">
    <property type="entry name" value="RING/U-box"/>
    <property type="match status" value="1"/>
</dbReference>
<feature type="region of interest" description="Disordered" evidence="2">
    <location>
        <begin position="1"/>
        <end position="63"/>
    </location>
</feature>
<evidence type="ECO:0000256" key="2">
    <source>
        <dbReference type="SAM" id="MobiDB-lite"/>
    </source>
</evidence>